<proteinExistence type="predicted"/>
<reference evidence="1" key="1">
    <citation type="submission" date="2020-05" db="EMBL/GenBank/DDBJ databases">
        <authorList>
            <person name="Zhu T."/>
            <person name="Keshari N."/>
            <person name="Lu X."/>
        </authorList>
    </citation>
    <scope>NUCLEOTIDE SEQUENCE</scope>
    <source>
        <strain evidence="1">NK1-22</strain>
    </source>
</reference>
<name>A0AA96YAE3_9CYAN</name>
<evidence type="ECO:0000313" key="1">
    <source>
        <dbReference type="EMBL" id="WOB44793.1"/>
    </source>
</evidence>
<gene>
    <name evidence="1" type="ORF">HNI00_17780</name>
</gene>
<dbReference type="EMBL" id="CP053540">
    <property type="protein sequence ID" value="WOB44793.1"/>
    <property type="molecule type" value="Genomic_DNA"/>
</dbReference>
<dbReference type="KEGG" id="tog:HNI00_17780"/>
<accession>A0AA96YAE3</accession>
<dbReference type="AlphaFoldDB" id="A0AA96YAE3"/>
<sequence length="156" mass="17213">MNAAEQAKGLELAAKIAAAVNLFKSYFPDAQADLKPWANDPSTRELVDPDSIDIGFHLPGWSPRFQARSILVQIRLFEDEAAAESGEGAIAQTRRVIGLEAVGLTHQGEQWRLSTVGEWRVLGTQQPVEEIQTRLRSFCTQVYELFNGNAKQGGEC</sequence>
<protein>
    <submittedName>
        <fullName evidence="1">Uncharacterized protein</fullName>
    </submittedName>
</protein>
<organism evidence="1">
    <name type="scientific">Thermoleptolyngbya oregonensis NK1-22</name>
    <dbReference type="NCBI Taxonomy" id="2547457"/>
    <lineage>
        <taxon>Bacteria</taxon>
        <taxon>Bacillati</taxon>
        <taxon>Cyanobacteriota</taxon>
        <taxon>Cyanophyceae</taxon>
        <taxon>Oculatellales</taxon>
        <taxon>Oculatellaceae</taxon>
        <taxon>Thermoleptolyngbya</taxon>
    </lineage>
</organism>
<dbReference type="RefSeq" id="WP_277774371.1">
    <property type="nucleotide sequence ID" value="NZ_CP053540.1"/>
</dbReference>